<comment type="subcellular location">
    <subcellularLocation>
        <location evidence="5">Cytoplasm</location>
    </subcellularLocation>
</comment>
<keyword evidence="1 5" id="KW-0963">Cytoplasm</keyword>
<dbReference type="NCBIfam" id="TIGR02273">
    <property type="entry name" value="16S_RimM"/>
    <property type="match status" value="1"/>
</dbReference>
<dbReference type="InterPro" id="IPR036976">
    <property type="entry name" value="RimM_N_sf"/>
</dbReference>
<evidence type="ECO:0000256" key="1">
    <source>
        <dbReference type="ARBA" id="ARBA00022490"/>
    </source>
</evidence>
<dbReference type="Pfam" id="PF24986">
    <property type="entry name" value="PRC_RimM"/>
    <property type="match status" value="1"/>
</dbReference>
<evidence type="ECO:0000313" key="8">
    <source>
        <dbReference type="EMBL" id="PRP91761.1"/>
    </source>
</evidence>
<dbReference type="RefSeq" id="WP_106394556.1">
    <property type="nucleotide sequence ID" value="NZ_PVNK01000232.1"/>
</dbReference>
<organism evidence="8 9">
    <name type="scientific">Enhygromyxa salina</name>
    <dbReference type="NCBI Taxonomy" id="215803"/>
    <lineage>
        <taxon>Bacteria</taxon>
        <taxon>Pseudomonadati</taxon>
        <taxon>Myxococcota</taxon>
        <taxon>Polyangia</taxon>
        <taxon>Nannocystales</taxon>
        <taxon>Nannocystaceae</taxon>
        <taxon>Enhygromyxa</taxon>
    </lineage>
</organism>
<comment type="subunit">
    <text evidence="5">Binds ribosomal protein uS19.</text>
</comment>
<dbReference type="GO" id="GO:0043022">
    <property type="term" value="F:ribosome binding"/>
    <property type="evidence" value="ECO:0007669"/>
    <property type="project" value="InterPro"/>
</dbReference>
<evidence type="ECO:0000259" key="6">
    <source>
        <dbReference type="Pfam" id="PF01782"/>
    </source>
</evidence>
<keyword evidence="4 5" id="KW-0143">Chaperone</keyword>
<keyword evidence="2 5" id="KW-0690">Ribosome biogenesis</keyword>
<dbReference type="PANTHER" id="PTHR33692:SF1">
    <property type="entry name" value="RIBOSOME MATURATION FACTOR RIMM"/>
    <property type="match status" value="1"/>
</dbReference>
<dbReference type="SUPFAM" id="SSF50447">
    <property type="entry name" value="Translation proteins"/>
    <property type="match status" value="1"/>
</dbReference>
<dbReference type="Gene3D" id="2.30.30.240">
    <property type="entry name" value="PRC-barrel domain"/>
    <property type="match status" value="1"/>
</dbReference>
<reference evidence="8 9" key="1">
    <citation type="submission" date="2018-03" db="EMBL/GenBank/DDBJ databases">
        <title>Draft Genome Sequences of the Obligatory Marine Myxobacteria Enhygromyxa salina SWB005.</title>
        <authorList>
            <person name="Poehlein A."/>
            <person name="Moghaddam J.A."/>
            <person name="Harms H."/>
            <person name="Alanjari M."/>
            <person name="Koenig G.M."/>
            <person name="Daniel R."/>
            <person name="Schaeberle T.F."/>
        </authorList>
    </citation>
    <scope>NUCLEOTIDE SEQUENCE [LARGE SCALE GENOMIC DNA]</scope>
    <source>
        <strain evidence="8 9">SWB005</strain>
    </source>
</reference>
<dbReference type="InterPro" id="IPR011961">
    <property type="entry name" value="RimM"/>
</dbReference>
<dbReference type="AlphaFoldDB" id="A0A2S9XGF4"/>
<keyword evidence="3 5" id="KW-0698">rRNA processing</keyword>
<dbReference type="Gene3D" id="2.40.30.60">
    <property type="entry name" value="RimM"/>
    <property type="match status" value="1"/>
</dbReference>
<evidence type="ECO:0000313" key="9">
    <source>
        <dbReference type="Proteomes" id="UP000237968"/>
    </source>
</evidence>
<feature type="domain" description="RimM N-terminal" evidence="6">
    <location>
        <begin position="21"/>
        <end position="105"/>
    </location>
</feature>
<dbReference type="InterPro" id="IPR056792">
    <property type="entry name" value="PRC_RimM"/>
</dbReference>
<dbReference type="PANTHER" id="PTHR33692">
    <property type="entry name" value="RIBOSOME MATURATION FACTOR RIMM"/>
    <property type="match status" value="1"/>
</dbReference>
<evidence type="ECO:0000256" key="3">
    <source>
        <dbReference type="ARBA" id="ARBA00022552"/>
    </source>
</evidence>
<gene>
    <name evidence="5 8" type="primary">rimM</name>
    <name evidence="8" type="ORF">ENSA5_53420</name>
</gene>
<dbReference type="InterPro" id="IPR009000">
    <property type="entry name" value="Transl_B-barrel_sf"/>
</dbReference>
<comment type="function">
    <text evidence="5">An accessory protein needed during the final step in the assembly of 30S ribosomal subunit, possibly for assembly of the head region. Essential for efficient processing of 16S rRNA. May be needed both before and after RbfA during the maturation of 16S rRNA. It has affinity for free ribosomal 30S subunits but not for 70S ribosomes.</text>
</comment>
<evidence type="ECO:0000259" key="7">
    <source>
        <dbReference type="Pfam" id="PF24986"/>
    </source>
</evidence>
<evidence type="ECO:0000256" key="5">
    <source>
        <dbReference type="HAMAP-Rule" id="MF_00014"/>
    </source>
</evidence>
<dbReference type="Proteomes" id="UP000237968">
    <property type="component" value="Unassembled WGS sequence"/>
</dbReference>
<accession>A0A2S9XGF4</accession>
<comment type="domain">
    <text evidence="5">The PRC barrel domain binds ribosomal protein uS19.</text>
</comment>
<dbReference type="Pfam" id="PF01782">
    <property type="entry name" value="RimM"/>
    <property type="match status" value="1"/>
</dbReference>
<dbReference type="InterPro" id="IPR011033">
    <property type="entry name" value="PRC_barrel-like_sf"/>
</dbReference>
<dbReference type="GO" id="GO:0005840">
    <property type="term" value="C:ribosome"/>
    <property type="evidence" value="ECO:0007669"/>
    <property type="project" value="InterPro"/>
</dbReference>
<name>A0A2S9XGF4_9BACT</name>
<evidence type="ECO:0000256" key="4">
    <source>
        <dbReference type="ARBA" id="ARBA00023186"/>
    </source>
</evidence>
<comment type="caution">
    <text evidence="8">The sequence shown here is derived from an EMBL/GenBank/DDBJ whole genome shotgun (WGS) entry which is preliminary data.</text>
</comment>
<dbReference type="SUPFAM" id="SSF50346">
    <property type="entry name" value="PRC-barrel domain"/>
    <property type="match status" value="1"/>
</dbReference>
<evidence type="ECO:0000256" key="2">
    <source>
        <dbReference type="ARBA" id="ARBA00022517"/>
    </source>
</evidence>
<dbReference type="EMBL" id="PVNK01000232">
    <property type="protein sequence ID" value="PRP91761.1"/>
    <property type="molecule type" value="Genomic_DNA"/>
</dbReference>
<dbReference type="InterPro" id="IPR002676">
    <property type="entry name" value="RimM_N"/>
</dbReference>
<dbReference type="HAMAP" id="MF_00014">
    <property type="entry name" value="Ribosome_mat_RimM"/>
    <property type="match status" value="1"/>
</dbReference>
<sequence>MSTTEAGGASPDSFAARHVQLGYVAGAHGLHGALRVKLFNAESTALQPGVAVALVERGGSTPASMQVTRVAPKPGSDTIRLWLQGVDGRDAAEALRGHELWLERASLPALEDDEYYLADLIGLEVVRELDGEPQSLGEITGVITNAAQPLVSVRLRGREWLLPALPPFIVAVETERVLVDVHDDMVPGLSDGGDEPRPKDGA</sequence>
<dbReference type="GO" id="GO:0005737">
    <property type="term" value="C:cytoplasm"/>
    <property type="evidence" value="ECO:0007669"/>
    <property type="project" value="UniProtKB-SubCell"/>
</dbReference>
<feature type="domain" description="Ribosome maturation factor RimM PRC barrel" evidence="7">
    <location>
        <begin position="119"/>
        <end position="181"/>
    </location>
</feature>
<protein>
    <recommendedName>
        <fullName evidence="5">Ribosome maturation factor RimM</fullName>
    </recommendedName>
</protein>
<dbReference type="GO" id="GO:0042274">
    <property type="term" value="P:ribosomal small subunit biogenesis"/>
    <property type="evidence" value="ECO:0007669"/>
    <property type="project" value="UniProtKB-UniRule"/>
</dbReference>
<comment type="similarity">
    <text evidence="5">Belongs to the RimM family.</text>
</comment>
<proteinExistence type="inferred from homology"/>
<keyword evidence="9" id="KW-1185">Reference proteome</keyword>
<dbReference type="OrthoDB" id="9783509at2"/>
<dbReference type="GO" id="GO:0006364">
    <property type="term" value="P:rRNA processing"/>
    <property type="evidence" value="ECO:0007669"/>
    <property type="project" value="UniProtKB-UniRule"/>
</dbReference>